<keyword evidence="1" id="KW-0472">Membrane</keyword>
<name>A0ABW1YRX1_9GAMM</name>
<dbReference type="Pfam" id="PF14316">
    <property type="entry name" value="DUF4381"/>
    <property type="match status" value="1"/>
</dbReference>
<accession>A0ABW1YRX1</accession>
<evidence type="ECO:0000313" key="3">
    <source>
        <dbReference type="Proteomes" id="UP001596425"/>
    </source>
</evidence>
<dbReference type="InterPro" id="IPR025489">
    <property type="entry name" value="DUF4381"/>
</dbReference>
<sequence length="186" mass="21136">MRQLLQQQQSTPPLSPEAQELLAQLRDIREPAPISWWPPAPGWWLLALLLLACATVIFLWLRHKRRQKLHNRYRVEAVRLLEEIDTADPVAPQEINELLKRVAVTSYGRTTCGNLTGQAWLEFLQVTAVVDCTNQVRQVVLQHLYRKDTTDAAGNEAFRDYAMQWVQGHGDTFPAAGQTAAEASRV</sequence>
<protein>
    <submittedName>
        <fullName evidence="2">DUF4381 domain-containing protein</fullName>
    </submittedName>
</protein>
<keyword evidence="1" id="KW-0812">Transmembrane</keyword>
<dbReference type="Proteomes" id="UP001596425">
    <property type="component" value="Unassembled WGS sequence"/>
</dbReference>
<comment type="caution">
    <text evidence="2">The sequence shown here is derived from an EMBL/GenBank/DDBJ whole genome shotgun (WGS) entry which is preliminary data.</text>
</comment>
<organism evidence="2 3">
    <name type="scientific">Microbulbifer taiwanensis</name>
    <dbReference type="NCBI Taxonomy" id="986746"/>
    <lineage>
        <taxon>Bacteria</taxon>
        <taxon>Pseudomonadati</taxon>
        <taxon>Pseudomonadota</taxon>
        <taxon>Gammaproteobacteria</taxon>
        <taxon>Cellvibrionales</taxon>
        <taxon>Microbulbiferaceae</taxon>
        <taxon>Microbulbifer</taxon>
    </lineage>
</organism>
<dbReference type="RefSeq" id="WP_193193703.1">
    <property type="nucleotide sequence ID" value="NZ_JACZFR010000049.1"/>
</dbReference>
<evidence type="ECO:0000256" key="1">
    <source>
        <dbReference type="SAM" id="Phobius"/>
    </source>
</evidence>
<evidence type="ECO:0000313" key="2">
    <source>
        <dbReference type="EMBL" id="MFC6635538.1"/>
    </source>
</evidence>
<keyword evidence="3" id="KW-1185">Reference proteome</keyword>
<gene>
    <name evidence="2" type="ORF">ACFQBM_19890</name>
</gene>
<feature type="transmembrane region" description="Helical" evidence="1">
    <location>
        <begin position="43"/>
        <end position="61"/>
    </location>
</feature>
<reference evidence="3" key="1">
    <citation type="journal article" date="2019" name="Int. J. Syst. Evol. Microbiol.">
        <title>The Global Catalogue of Microorganisms (GCM) 10K type strain sequencing project: providing services to taxonomists for standard genome sequencing and annotation.</title>
        <authorList>
            <consortium name="The Broad Institute Genomics Platform"/>
            <consortium name="The Broad Institute Genome Sequencing Center for Infectious Disease"/>
            <person name="Wu L."/>
            <person name="Ma J."/>
        </authorList>
    </citation>
    <scope>NUCLEOTIDE SEQUENCE [LARGE SCALE GENOMIC DNA]</scope>
    <source>
        <strain evidence="3">CGMCC 1.13718</strain>
    </source>
</reference>
<keyword evidence="1" id="KW-1133">Transmembrane helix</keyword>
<dbReference type="EMBL" id="JBHSVR010000001">
    <property type="protein sequence ID" value="MFC6635538.1"/>
    <property type="molecule type" value="Genomic_DNA"/>
</dbReference>
<proteinExistence type="predicted"/>